<dbReference type="InterPro" id="IPR051806">
    <property type="entry name" value="HAD-like_SPP"/>
</dbReference>
<dbReference type="RefSeq" id="WP_193718103.1">
    <property type="nucleotide sequence ID" value="NZ_JACSPN010000001.1"/>
</dbReference>
<dbReference type="InterPro" id="IPR006439">
    <property type="entry name" value="HAD-SF_hydro_IA"/>
</dbReference>
<accession>A0A9D5YXC5</accession>
<dbReference type="Pfam" id="PF00702">
    <property type="entry name" value="Hydrolase"/>
    <property type="match status" value="1"/>
</dbReference>
<dbReference type="SUPFAM" id="SSF56784">
    <property type="entry name" value="HAD-like"/>
    <property type="match status" value="1"/>
</dbReference>
<keyword evidence="2" id="KW-1185">Reference proteome</keyword>
<dbReference type="Gene3D" id="3.40.50.1000">
    <property type="entry name" value="HAD superfamily/HAD-like"/>
    <property type="match status" value="1"/>
</dbReference>
<dbReference type="SFLD" id="SFLDG01135">
    <property type="entry name" value="C1.5.6:_HAD__Beta-PGM__Phospha"/>
    <property type="match status" value="1"/>
</dbReference>
<sequence>MSVLPVPGPDLPESPALPTPGAAFADRTFDAILFDMDGTLIDSVPAVDRNWRRWAHEYGLPDADTFQVEHGTPARTFIARLLPADQVEAAYDRIHDLELNDTEGVRILPGTVDAFASIPPTRQAIVTSCTRPLAAARIAASGLEPPAVVVTADDVAHGKPSPDPFLLGAERLGVDPARCLVVEDAPAGVTAGRAAGCAVLVVEGTHTFEQLAGGAVVPDAGASGLDRVRFVVGQDGSIRVTDA</sequence>
<name>A0A9D5YXC5_9CELL</name>
<comment type="caution">
    <text evidence="1">The sequence shown here is derived from an EMBL/GenBank/DDBJ whole genome shotgun (WGS) entry which is preliminary data.</text>
</comment>
<dbReference type="Gene3D" id="1.10.150.240">
    <property type="entry name" value="Putative phosphatase, domain 2"/>
    <property type="match status" value="1"/>
</dbReference>
<dbReference type="SFLD" id="SFLDG01129">
    <property type="entry name" value="C1.5:_HAD__Beta-PGM__Phosphata"/>
    <property type="match status" value="1"/>
</dbReference>
<dbReference type="AlphaFoldDB" id="A0A9D5YXC5"/>
<evidence type="ECO:0000313" key="2">
    <source>
        <dbReference type="Proteomes" id="UP000822993"/>
    </source>
</evidence>
<dbReference type="PANTHER" id="PTHR43481:SF4">
    <property type="entry name" value="GLYCEROL-1-PHOSPHATE PHOSPHOHYDROLASE 1-RELATED"/>
    <property type="match status" value="1"/>
</dbReference>
<dbReference type="InterPro" id="IPR036412">
    <property type="entry name" value="HAD-like_sf"/>
</dbReference>
<reference evidence="1 2" key="1">
    <citation type="submission" date="2020-08" db="EMBL/GenBank/DDBJ databases">
        <title>A Genomic Blueprint of the Chicken Gut Microbiome.</title>
        <authorList>
            <person name="Gilroy R."/>
            <person name="Ravi A."/>
            <person name="Getino M."/>
            <person name="Pursley I."/>
            <person name="Horton D.L."/>
            <person name="Alikhan N.-F."/>
            <person name="Baker D."/>
            <person name="Gharbi K."/>
            <person name="Hall N."/>
            <person name="Watson M."/>
            <person name="Adriaenssens E.M."/>
            <person name="Foster-Nyarko E."/>
            <person name="Jarju S."/>
            <person name="Secka A."/>
            <person name="Antonio M."/>
            <person name="Oren A."/>
            <person name="Chaudhuri R."/>
            <person name="La Ragione R.M."/>
            <person name="Hildebrand F."/>
            <person name="Pallen M.J."/>
        </authorList>
    </citation>
    <scope>NUCLEOTIDE SEQUENCE [LARGE SCALE GENOMIC DNA]</scope>
    <source>
        <strain evidence="1 2">Sa1BUA8</strain>
    </source>
</reference>
<gene>
    <name evidence="1" type="ORF">H9623_00325</name>
</gene>
<dbReference type="PANTHER" id="PTHR43481">
    <property type="entry name" value="FRUCTOSE-1-PHOSPHATE PHOSPHATASE"/>
    <property type="match status" value="1"/>
</dbReference>
<dbReference type="Proteomes" id="UP000822993">
    <property type="component" value="Unassembled WGS sequence"/>
</dbReference>
<dbReference type="NCBIfam" id="TIGR01509">
    <property type="entry name" value="HAD-SF-IA-v3"/>
    <property type="match status" value="1"/>
</dbReference>
<organism evidence="1 2">
    <name type="scientific">Oerskovia douganii</name>
    <dbReference type="NCBI Taxonomy" id="2762210"/>
    <lineage>
        <taxon>Bacteria</taxon>
        <taxon>Bacillati</taxon>
        <taxon>Actinomycetota</taxon>
        <taxon>Actinomycetes</taxon>
        <taxon>Micrococcales</taxon>
        <taxon>Cellulomonadaceae</taxon>
        <taxon>Oerskovia</taxon>
    </lineage>
</organism>
<proteinExistence type="predicted"/>
<dbReference type="GO" id="GO:0050308">
    <property type="term" value="F:sugar-phosphatase activity"/>
    <property type="evidence" value="ECO:0007669"/>
    <property type="project" value="TreeGrafter"/>
</dbReference>
<evidence type="ECO:0000313" key="1">
    <source>
        <dbReference type="EMBL" id="MBE7698752.1"/>
    </source>
</evidence>
<protein>
    <submittedName>
        <fullName evidence="1">HAD-IA family hydrolase</fullName>
    </submittedName>
</protein>
<dbReference type="SFLD" id="SFLDS00003">
    <property type="entry name" value="Haloacid_Dehalogenase"/>
    <property type="match status" value="1"/>
</dbReference>
<dbReference type="InterPro" id="IPR023198">
    <property type="entry name" value="PGP-like_dom2"/>
</dbReference>
<dbReference type="InterPro" id="IPR023214">
    <property type="entry name" value="HAD_sf"/>
</dbReference>
<dbReference type="EMBL" id="JACSPN010000001">
    <property type="protein sequence ID" value="MBE7698752.1"/>
    <property type="molecule type" value="Genomic_DNA"/>
</dbReference>
<keyword evidence="1" id="KW-0378">Hydrolase</keyword>